<gene>
    <name evidence="2" type="ORF">B0A50_00744</name>
</gene>
<sequence length="600" mass="67521">MLAFPQRLTASGRFSGPHSTILAGLVSSKPARVICAAIVALIVLLAASTLYGGRDRSNSAASAAAHAVAGALQGSKTALADTPRSARFHLLIPATSSNPDLCKILLSTQILGYPTPIFINYGHPEDQDAYVQHLAKVEGILDYLERIENNPDYAEELVLIVDGYDLWFQLRPDVLLKRYYALNEAADKRLEEIYGAKVVREHDMRQTIVFGPDKICWPVDFSRPACWAVSHTTLKEFALGPDTANGRPELSQPRWLNSGTILGPASDLKALFKATLDLIHNKHVTDSDQYYLAEVYGKQEYARLLQNEHEMKRYANVRYGALEETNSSKPEDANVPVWKEPDKPIIGENETVEYHIGIDYENGMFQTLAFWKQYLTWMRPSDSWIPSQDRQPPSGSQTYYQLWLPADISSSMQPYAAVSPDLAGSDDGLDVQTTWHDVDLLYNPITKQVPVMIHFTGEKEFRQIWWQKIWFQKHARLLRNSALIYQDRRKKEPMTEIVGGYKWYSAEPPEAEDVAMRGLGGGWSDEGGWFSWKSLCSEFEDGFYAVPNEDFYHKPPEPPQEEDPPGEQLFAEIMREGSRNGDEEPATGAPSDSETGEQPP</sequence>
<organism evidence="2 3">
    <name type="scientific">Salinomyces thailandicus</name>
    <dbReference type="NCBI Taxonomy" id="706561"/>
    <lineage>
        <taxon>Eukaryota</taxon>
        <taxon>Fungi</taxon>
        <taxon>Dikarya</taxon>
        <taxon>Ascomycota</taxon>
        <taxon>Pezizomycotina</taxon>
        <taxon>Dothideomycetes</taxon>
        <taxon>Dothideomycetidae</taxon>
        <taxon>Mycosphaerellales</taxon>
        <taxon>Teratosphaeriaceae</taxon>
        <taxon>Salinomyces</taxon>
    </lineage>
</organism>
<evidence type="ECO:0000313" key="2">
    <source>
        <dbReference type="EMBL" id="TKA33191.1"/>
    </source>
</evidence>
<dbReference type="EMBL" id="NAJL01000003">
    <property type="protein sequence ID" value="TKA33191.1"/>
    <property type="molecule type" value="Genomic_DNA"/>
</dbReference>
<feature type="region of interest" description="Disordered" evidence="1">
    <location>
        <begin position="549"/>
        <end position="600"/>
    </location>
</feature>
<dbReference type="PANTHER" id="PTHR36587">
    <property type="entry name" value="EXPRESSION SITE-ASSOCIATED GENE 3 (ESAG3)-LIKE PROTEIN"/>
    <property type="match status" value="1"/>
</dbReference>
<proteinExistence type="predicted"/>
<dbReference type="Proteomes" id="UP000308549">
    <property type="component" value="Unassembled WGS sequence"/>
</dbReference>
<evidence type="ECO:0000313" key="3">
    <source>
        <dbReference type="Proteomes" id="UP000308549"/>
    </source>
</evidence>
<comment type="caution">
    <text evidence="2">The sequence shown here is derived from an EMBL/GenBank/DDBJ whole genome shotgun (WGS) entry which is preliminary data.</text>
</comment>
<dbReference type="OrthoDB" id="422736at2759"/>
<feature type="compositionally biased region" description="Basic and acidic residues" evidence="1">
    <location>
        <begin position="573"/>
        <end position="582"/>
    </location>
</feature>
<accession>A0A4U0UCG1</accession>
<keyword evidence="3" id="KW-1185">Reference proteome</keyword>
<reference evidence="2 3" key="1">
    <citation type="submission" date="2017-03" db="EMBL/GenBank/DDBJ databases">
        <title>Genomes of endolithic fungi from Antarctica.</title>
        <authorList>
            <person name="Coleine C."/>
            <person name="Masonjones S."/>
            <person name="Stajich J.E."/>
        </authorList>
    </citation>
    <scope>NUCLEOTIDE SEQUENCE [LARGE SCALE GENOMIC DNA]</scope>
    <source>
        <strain evidence="2 3">CCFEE 6315</strain>
    </source>
</reference>
<protein>
    <submittedName>
        <fullName evidence="2">Uncharacterized protein</fullName>
    </submittedName>
</protein>
<evidence type="ECO:0000256" key="1">
    <source>
        <dbReference type="SAM" id="MobiDB-lite"/>
    </source>
</evidence>
<dbReference type="PANTHER" id="PTHR36587:SF2">
    <property type="entry name" value="EXPRESSION SITE-ASSOCIATED GENE 3 (ESAG3)-LIKE PROTEIN"/>
    <property type="match status" value="1"/>
</dbReference>
<name>A0A4U0UCG1_9PEZI</name>
<dbReference type="AlphaFoldDB" id="A0A4U0UCG1"/>
<dbReference type="CDD" id="cd22997">
    <property type="entry name" value="GT_LH"/>
    <property type="match status" value="1"/>
</dbReference>